<dbReference type="SMART" id="SM00240">
    <property type="entry name" value="FHA"/>
    <property type="match status" value="1"/>
</dbReference>
<dbReference type="CDD" id="cd00060">
    <property type="entry name" value="FHA"/>
    <property type="match status" value="1"/>
</dbReference>
<evidence type="ECO:0000259" key="3">
    <source>
        <dbReference type="PROSITE" id="PS50006"/>
    </source>
</evidence>
<protein>
    <recommendedName>
        <fullName evidence="3">FHA domain-containing protein</fullName>
    </recommendedName>
</protein>
<dbReference type="Proteomes" id="UP000577956">
    <property type="component" value="Unassembled WGS sequence"/>
</dbReference>
<proteinExistence type="predicted"/>
<name>A0A7Y9FDN3_9CELL</name>
<evidence type="ECO:0000313" key="6">
    <source>
        <dbReference type="Proteomes" id="UP000577956"/>
    </source>
</evidence>
<dbReference type="InterPro" id="IPR008984">
    <property type="entry name" value="SMAD_FHA_dom_sf"/>
</dbReference>
<evidence type="ECO:0000256" key="2">
    <source>
        <dbReference type="SAM" id="MobiDB-lite"/>
    </source>
</evidence>
<dbReference type="Proteomes" id="UP000618382">
    <property type="component" value="Unassembled WGS sequence"/>
</dbReference>
<feature type="compositionally biased region" description="Low complexity" evidence="2">
    <location>
        <begin position="162"/>
        <end position="175"/>
    </location>
</feature>
<dbReference type="InterPro" id="IPR000253">
    <property type="entry name" value="FHA_dom"/>
</dbReference>
<dbReference type="AlphaFoldDB" id="A0A7Y9FDN3"/>
<gene>
    <name evidence="5" type="ORF">BKA21_000636</name>
    <name evidence="4" type="ORF">Col01nite_29510</name>
</gene>
<keyword evidence="7" id="KW-1185">Reference proteome</keyword>
<feature type="region of interest" description="Disordered" evidence="2">
    <location>
        <begin position="162"/>
        <end position="187"/>
    </location>
</feature>
<dbReference type="Gene3D" id="2.60.200.20">
    <property type="match status" value="1"/>
</dbReference>
<feature type="domain" description="FHA" evidence="3">
    <location>
        <begin position="373"/>
        <end position="430"/>
    </location>
</feature>
<dbReference type="SUPFAM" id="SSF49879">
    <property type="entry name" value="SMAD/FHA domain"/>
    <property type="match status" value="1"/>
</dbReference>
<dbReference type="EMBL" id="BONN01000009">
    <property type="protein sequence ID" value="GIG33792.1"/>
    <property type="molecule type" value="Genomic_DNA"/>
</dbReference>
<accession>A0A7Y9FDN3</accession>
<dbReference type="Pfam" id="PF00498">
    <property type="entry name" value="FHA"/>
    <property type="match status" value="1"/>
</dbReference>
<evidence type="ECO:0000313" key="5">
    <source>
        <dbReference type="EMBL" id="NYD85087.1"/>
    </source>
</evidence>
<dbReference type="PROSITE" id="PS50006">
    <property type="entry name" value="FHA_DOMAIN"/>
    <property type="match status" value="1"/>
</dbReference>
<comment type="caution">
    <text evidence="5">The sequence shown here is derived from an EMBL/GenBank/DDBJ whole genome shotgun (WGS) entry which is preliminary data.</text>
</comment>
<organism evidence="5 6">
    <name type="scientific">Cellulomonas oligotrophica</name>
    <dbReference type="NCBI Taxonomy" id="931536"/>
    <lineage>
        <taxon>Bacteria</taxon>
        <taxon>Bacillati</taxon>
        <taxon>Actinomycetota</taxon>
        <taxon>Actinomycetes</taxon>
        <taxon>Micrococcales</taxon>
        <taxon>Cellulomonadaceae</taxon>
        <taxon>Cellulomonas</taxon>
    </lineage>
</organism>
<reference evidence="4 7" key="2">
    <citation type="submission" date="2021-01" db="EMBL/GenBank/DDBJ databases">
        <title>Whole genome shotgun sequence of Cellulomonas oligotrophica NBRC 109435.</title>
        <authorList>
            <person name="Komaki H."/>
            <person name="Tamura T."/>
        </authorList>
    </citation>
    <scope>NUCLEOTIDE SEQUENCE [LARGE SCALE GENOMIC DNA]</scope>
    <source>
        <strain evidence="4 7">NBRC 109435</strain>
    </source>
</reference>
<dbReference type="RefSeq" id="WP_140458664.1">
    <property type="nucleotide sequence ID" value="NZ_BONN01000009.1"/>
</dbReference>
<dbReference type="EMBL" id="JACCBK010000001">
    <property type="protein sequence ID" value="NYD85087.1"/>
    <property type="molecule type" value="Genomic_DNA"/>
</dbReference>
<sequence>MSAHEHHEYVPGDWTAVLGDGFVALVEPGTAAATVDGLWQVARDGGGVLAALGVLAAGGFADLPDFVVVDLASGGDVHAVLRGDVHLAVPGADGVQEVEAQLGAVWTEHRASSTGGATVRVGGAGTQGRAWWPVRSGVVRAAAVRLAGVLDAAGTAAPARAADVAGPASGAAPGALRERRGSGRAARSEASIAAATLGAPVVAPAPEPAGDAAAVALPAPTDRQPLDLVPDLETVPDLAPEASGTATPWWAGDDGAAAADPVPDLPDLVGGAGAPGVPGLEPVDDEPFVLTPADVPTPAVADVPMIRVGTHQPGDDDHDGMTILSSDLAQIRDQLPTWSQDAVPGPFLAPVPAPLSARLVLSTGLVVPLDRSVLLGRAPQVARVTNRELPRLVTVPSPNQDISRTHAEVRVDGEHVVVTDLDSTNGVHVSRAGDGVRRLHPGEPSVVATDEVVDLGDGVTFTVERTT</sequence>
<evidence type="ECO:0000313" key="4">
    <source>
        <dbReference type="EMBL" id="GIG33792.1"/>
    </source>
</evidence>
<evidence type="ECO:0000256" key="1">
    <source>
        <dbReference type="ARBA" id="ARBA00022553"/>
    </source>
</evidence>
<evidence type="ECO:0000313" key="7">
    <source>
        <dbReference type="Proteomes" id="UP000618382"/>
    </source>
</evidence>
<keyword evidence="1" id="KW-0597">Phosphoprotein</keyword>
<reference evidence="5 6" key="1">
    <citation type="submission" date="2020-07" db="EMBL/GenBank/DDBJ databases">
        <title>Sequencing the genomes of 1000 actinobacteria strains.</title>
        <authorList>
            <person name="Klenk H.-P."/>
        </authorList>
    </citation>
    <scope>NUCLEOTIDE SEQUENCE [LARGE SCALE GENOMIC DNA]</scope>
    <source>
        <strain evidence="5 6">DSM 24482</strain>
    </source>
</reference>